<gene>
    <name evidence="2" type="ORF">PPACK8108_LOCUS23738</name>
</gene>
<dbReference type="AlphaFoldDB" id="A0AAV0BN57"/>
<feature type="compositionally biased region" description="Basic and acidic residues" evidence="1">
    <location>
        <begin position="232"/>
        <end position="256"/>
    </location>
</feature>
<feature type="compositionally biased region" description="Basic and acidic residues" evidence="1">
    <location>
        <begin position="131"/>
        <end position="147"/>
    </location>
</feature>
<feature type="compositionally biased region" description="Low complexity" evidence="1">
    <location>
        <begin position="160"/>
        <end position="171"/>
    </location>
</feature>
<evidence type="ECO:0000313" key="2">
    <source>
        <dbReference type="EMBL" id="CAH7688735.1"/>
    </source>
</evidence>
<dbReference type="PANTHER" id="PTHR31684">
    <property type="entry name" value="COILED-COIL DOMAIN-CONTAINING PROTEIN 43"/>
    <property type="match status" value="1"/>
</dbReference>
<feature type="compositionally biased region" description="Polar residues" evidence="1">
    <location>
        <begin position="172"/>
        <end position="183"/>
    </location>
</feature>
<feature type="region of interest" description="Disordered" evidence="1">
    <location>
        <begin position="262"/>
        <end position="281"/>
    </location>
</feature>
<evidence type="ECO:0000313" key="3">
    <source>
        <dbReference type="Proteomes" id="UP001153365"/>
    </source>
</evidence>
<evidence type="ECO:0000256" key="1">
    <source>
        <dbReference type="SAM" id="MobiDB-lite"/>
    </source>
</evidence>
<feature type="region of interest" description="Disordered" evidence="1">
    <location>
        <begin position="94"/>
        <end position="192"/>
    </location>
</feature>
<sequence>MKDDSCSSKTRRKTLRRLLRSMVKESNEKVLESIYAEETIDFILDLLSDEEIDEESKIESIEGFFELNLNPETDPSNQSLSDWIKESVKSLMRSIEEINSTEDKNDEPDSDSDEAVAETLTNEDQPGQPQDRLRTTIDLDRRTKESIIKNYGFVPDDDQIQPQHHQQQQQQGRNPSDQNSLGTGQDEEVSRELLDQQLKMLDLKKKQRKKLESRMNNDPLLMPNLNSALVDHQNRLKKEQLSSKAKAKADKDKADLIKQRENQLKKKMDARAKATKLERKA</sequence>
<organism evidence="2 3">
    <name type="scientific">Phakopsora pachyrhizi</name>
    <name type="common">Asian soybean rust disease fungus</name>
    <dbReference type="NCBI Taxonomy" id="170000"/>
    <lineage>
        <taxon>Eukaryota</taxon>
        <taxon>Fungi</taxon>
        <taxon>Dikarya</taxon>
        <taxon>Basidiomycota</taxon>
        <taxon>Pucciniomycotina</taxon>
        <taxon>Pucciniomycetes</taxon>
        <taxon>Pucciniales</taxon>
        <taxon>Phakopsoraceae</taxon>
        <taxon>Phakopsora</taxon>
    </lineage>
</organism>
<reference evidence="2" key="1">
    <citation type="submission" date="2022-06" db="EMBL/GenBank/DDBJ databases">
        <authorList>
            <consortium name="SYNGENTA / RWTH Aachen University"/>
        </authorList>
    </citation>
    <scope>NUCLEOTIDE SEQUENCE</scope>
</reference>
<name>A0AAV0BN57_PHAPC</name>
<keyword evidence="3" id="KW-1185">Reference proteome</keyword>
<dbReference type="Proteomes" id="UP001153365">
    <property type="component" value="Unassembled WGS sequence"/>
</dbReference>
<protein>
    <submittedName>
        <fullName evidence="2">Uncharacterized protein</fullName>
    </submittedName>
</protein>
<accession>A0AAV0BN57</accession>
<proteinExistence type="predicted"/>
<feature type="region of interest" description="Disordered" evidence="1">
    <location>
        <begin position="205"/>
        <end position="256"/>
    </location>
</feature>
<feature type="compositionally biased region" description="Polar residues" evidence="1">
    <location>
        <begin position="119"/>
        <end position="128"/>
    </location>
</feature>
<feature type="compositionally biased region" description="Low complexity" evidence="1">
    <location>
        <begin position="216"/>
        <end position="226"/>
    </location>
</feature>
<feature type="compositionally biased region" description="Acidic residues" evidence="1">
    <location>
        <begin position="104"/>
        <end position="116"/>
    </location>
</feature>
<dbReference type="InterPro" id="IPR037666">
    <property type="entry name" value="CCDC43"/>
</dbReference>
<comment type="caution">
    <text evidence="2">The sequence shown here is derived from an EMBL/GenBank/DDBJ whole genome shotgun (WGS) entry which is preliminary data.</text>
</comment>
<dbReference type="PANTHER" id="PTHR31684:SF2">
    <property type="entry name" value="COILED-COIL DOMAIN-CONTAINING PROTEIN 43"/>
    <property type="match status" value="1"/>
</dbReference>
<dbReference type="EMBL" id="CALTRL010006006">
    <property type="protein sequence ID" value="CAH7688735.1"/>
    <property type="molecule type" value="Genomic_DNA"/>
</dbReference>